<dbReference type="InterPro" id="IPR027417">
    <property type="entry name" value="P-loop_NTPase"/>
</dbReference>
<dbReference type="PANTHER" id="PTHR19211:SF14">
    <property type="entry name" value="ATP-BINDING CASSETTE SUB-FAMILY F MEMBER 1"/>
    <property type="match status" value="1"/>
</dbReference>
<keyword evidence="2" id="KW-0547">Nucleotide-binding</keyword>
<dbReference type="CDD" id="cd03221">
    <property type="entry name" value="ABCF_EF-3"/>
    <property type="match status" value="2"/>
</dbReference>
<reference evidence="5 6" key="1">
    <citation type="submission" date="2023-07" db="EMBL/GenBank/DDBJ databases">
        <title>Genomic Encyclopedia of Type Strains, Phase IV (KMG-IV): sequencing the most valuable type-strain genomes for metagenomic binning, comparative biology and taxonomic classification.</title>
        <authorList>
            <person name="Goeker M."/>
        </authorList>
    </citation>
    <scope>NUCLEOTIDE SEQUENCE [LARGE SCALE GENOMIC DNA]</scope>
    <source>
        <strain evidence="5 6">DSM 18695</strain>
    </source>
</reference>
<dbReference type="Proteomes" id="UP001228905">
    <property type="component" value="Unassembled WGS sequence"/>
</dbReference>
<dbReference type="Gene3D" id="3.40.50.300">
    <property type="entry name" value="P-loop containing nucleotide triphosphate hydrolases"/>
    <property type="match status" value="2"/>
</dbReference>
<dbReference type="PANTHER" id="PTHR19211">
    <property type="entry name" value="ATP-BINDING TRANSPORT PROTEIN-RELATED"/>
    <property type="match status" value="1"/>
</dbReference>
<keyword evidence="3" id="KW-0067">ATP-binding</keyword>
<evidence type="ECO:0000256" key="2">
    <source>
        <dbReference type="ARBA" id="ARBA00022741"/>
    </source>
</evidence>
<dbReference type="InterPro" id="IPR017871">
    <property type="entry name" value="ABC_transporter-like_CS"/>
</dbReference>
<evidence type="ECO:0000259" key="4">
    <source>
        <dbReference type="PROSITE" id="PS50893"/>
    </source>
</evidence>
<dbReference type="SMART" id="SM00382">
    <property type="entry name" value="AAA"/>
    <property type="match status" value="2"/>
</dbReference>
<dbReference type="EMBL" id="JAUSVS010000015">
    <property type="protein sequence ID" value="MDQ0466797.1"/>
    <property type="molecule type" value="Genomic_DNA"/>
</dbReference>
<gene>
    <name evidence="5" type="ORF">QO010_004593</name>
</gene>
<dbReference type="RefSeq" id="WP_307352954.1">
    <property type="nucleotide sequence ID" value="NZ_JAUSVS010000015.1"/>
</dbReference>
<dbReference type="InterPro" id="IPR003439">
    <property type="entry name" value="ABC_transporter-like_ATP-bd"/>
</dbReference>
<evidence type="ECO:0000313" key="6">
    <source>
        <dbReference type="Proteomes" id="UP001228905"/>
    </source>
</evidence>
<evidence type="ECO:0000256" key="1">
    <source>
        <dbReference type="ARBA" id="ARBA00022737"/>
    </source>
</evidence>
<feature type="domain" description="ABC transporter" evidence="4">
    <location>
        <begin position="298"/>
        <end position="509"/>
    </location>
</feature>
<sequence>MAPRNAVLGMEGAGFHYGAEPVFQNVSFLLDGARTALVGENGAGKSTLLKCLSGELELDAGQVVRSRSLRVGTLPQETPPDLADLTVREVLARSLGRIGAADEDWRIDVLLDEIGVSYEMAGQRFGELSGGWQRLMLIAGAARLEEPDILILDEPTNHLDLGNIATLERWLTEDFDIPLLIVSHDREFLNRVTDRTLFLRADGLHSFKAPFAAAREELLRRDAAAATQRRLEEKEVARLEAAAARYKVWAVKNPDLNKRKAAIETRIARIEEGATETYRARERRLELAEGDIEAKVAVRVMGLTVKTPDGRRLFDIDRLSVGVGDRIAILGANGAGKSTLLSALAAAFDPTREHYDGQATVRFNPAARLAWFDQTMSGLPLKSTLIDYVAAAPEATDKEAARLLAQAGFAFHRTREPIGVLSHGERSRLMFLRLKLERPNLYLLDEPTNHLDIEGQEALEAQLEEAEVSCLFVSHDRYFTRTAATRFLEIRKGRLVEVEGPDAFFDAQG</sequence>
<accession>A0ABU0IXR0</accession>
<dbReference type="SUPFAM" id="SSF52540">
    <property type="entry name" value="P-loop containing nucleoside triphosphate hydrolases"/>
    <property type="match status" value="2"/>
</dbReference>
<evidence type="ECO:0000256" key="3">
    <source>
        <dbReference type="ARBA" id="ARBA00022840"/>
    </source>
</evidence>
<dbReference type="InterPro" id="IPR003593">
    <property type="entry name" value="AAA+_ATPase"/>
</dbReference>
<comment type="caution">
    <text evidence="5">The sequence shown here is derived from an EMBL/GenBank/DDBJ whole genome shotgun (WGS) entry which is preliminary data.</text>
</comment>
<dbReference type="PROSITE" id="PS00211">
    <property type="entry name" value="ABC_TRANSPORTER_1"/>
    <property type="match status" value="1"/>
</dbReference>
<dbReference type="InterPro" id="IPR050611">
    <property type="entry name" value="ABCF"/>
</dbReference>
<evidence type="ECO:0000313" key="5">
    <source>
        <dbReference type="EMBL" id="MDQ0466797.1"/>
    </source>
</evidence>
<feature type="domain" description="ABC transporter" evidence="4">
    <location>
        <begin position="8"/>
        <end position="226"/>
    </location>
</feature>
<name>A0ABU0IXR0_9CAUL</name>
<keyword evidence="6" id="KW-1185">Reference proteome</keyword>
<organism evidence="5 6">
    <name type="scientific">Caulobacter ginsengisoli</name>
    <dbReference type="NCBI Taxonomy" id="400775"/>
    <lineage>
        <taxon>Bacteria</taxon>
        <taxon>Pseudomonadati</taxon>
        <taxon>Pseudomonadota</taxon>
        <taxon>Alphaproteobacteria</taxon>
        <taxon>Caulobacterales</taxon>
        <taxon>Caulobacteraceae</taxon>
        <taxon>Caulobacter</taxon>
    </lineage>
</organism>
<keyword evidence="1" id="KW-0677">Repeat</keyword>
<proteinExistence type="predicted"/>
<dbReference type="PROSITE" id="PS50893">
    <property type="entry name" value="ABC_TRANSPORTER_2"/>
    <property type="match status" value="2"/>
</dbReference>
<dbReference type="Pfam" id="PF00005">
    <property type="entry name" value="ABC_tran"/>
    <property type="match status" value="2"/>
</dbReference>
<protein>
    <submittedName>
        <fullName evidence="5">ATPase subunit of ABC transporter with duplicated ATPase domains</fullName>
    </submittedName>
</protein>